<proteinExistence type="predicted"/>
<dbReference type="AlphaFoldDB" id="A0A165XGD9"/>
<sequence length="33" mass="3848">MHPSVLEAYWGLYCFQVNMLWAFGCLPMPEGKQ</sequence>
<reference evidence="1 2" key="1">
    <citation type="journal article" date="2016" name="Front. Microbiol.">
        <title>Comparative Genomic Analysis Reveals a Diverse Repertoire of Genes Involved in Prokaryote-Eukaryote Interactions within the Pseudovibrio Genus.</title>
        <authorList>
            <person name="Romano S."/>
            <person name="Fernandez-Guerra A."/>
            <person name="Reen F.J."/>
            <person name="Glockner F.O."/>
            <person name="Crowley S.P."/>
            <person name="O'Sullivan O."/>
            <person name="Cotter P.D."/>
            <person name="Adams C."/>
            <person name="Dobson A.D."/>
            <person name="O'Gara F."/>
        </authorList>
    </citation>
    <scope>NUCLEOTIDE SEQUENCE [LARGE SCALE GENOMIC DNA]</scope>
    <source>
        <strain evidence="1 2">Ad2</strain>
    </source>
</reference>
<gene>
    <name evidence="1" type="ORF">PsAD2_03016</name>
</gene>
<evidence type="ECO:0000313" key="2">
    <source>
        <dbReference type="Proteomes" id="UP000076577"/>
    </source>
</evidence>
<dbReference type="PATRIC" id="fig|989403.3.peg.3232"/>
<name>A0A165XGD9_9HYPH</name>
<evidence type="ECO:0000313" key="1">
    <source>
        <dbReference type="EMBL" id="KZL17679.1"/>
    </source>
</evidence>
<protein>
    <submittedName>
        <fullName evidence="1">Uncharacterized protein</fullName>
    </submittedName>
</protein>
<dbReference type="EMBL" id="LMCB01000030">
    <property type="protein sequence ID" value="KZL17679.1"/>
    <property type="molecule type" value="Genomic_DNA"/>
</dbReference>
<comment type="caution">
    <text evidence="1">The sequence shown here is derived from an EMBL/GenBank/DDBJ whole genome shotgun (WGS) entry which is preliminary data.</text>
</comment>
<organism evidence="1 2">
    <name type="scientific">Pseudovibrio axinellae</name>
    <dbReference type="NCBI Taxonomy" id="989403"/>
    <lineage>
        <taxon>Bacteria</taxon>
        <taxon>Pseudomonadati</taxon>
        <taxon>Pseudomonadota</taxon>
        <taxon>Alphaproteobacteria</taxon>
        <taxon>Hyphomicrobiales</taxon>
        <taxon>Stappiaceae</taxon>
        <taxon>Pseudovibrio</taxon>
    </lineage>
</organism>
<dbReference type="STRING" id="989403.SAMN05421798_11065"/>
<keyword evidence="2" id="KW-1185">Reference proteome</keyword>
<accession>A0A165XGD9</accession>
<dbReference type="Proteomes" id="UP000076577">
    <property type="component" value="Unassembled WGS sequence"/>
</dbReference>